<dbReference type="Pfam" id="PF13076">
    <property type="entry name" value="Fur_reg_FbpA"/>
    <property type="match status" value="1"/>
</dbReference>
<accession>A0ABT9Z704</accession>
<dbReference type="RefSeq" id="WP_095301818.1">
    <property type="nucleotide sequence ID" value="NZ_JAUSTZ010000013.1"/>
</dbReference>
<evidence type="ECO:0008006" key="3">
    <source>
        <dbReference type="Google" id="ProtNLM"/>
    </source>
</evidence>
<protein>
    <recommendedName>
        <fullName evidence="3">Fur-regulated basic protein FbpA</fullName>
    </recommendedName>
</protein>
<keyword evidence="2" id="KW-1185">Reference proteome</keyword>
<gene>
    <name evidence="1" type="ORF">J2S02_004403</name>
</gene>
<name>A0ABT9Z704_9BACI</name>
<dbReference type="EMBL" id="JAUSTZ010000013">
    <property type="protein sequence ID" value="MDQ0228039.1"/>
    <property type="molecule type" value="Genomic_DNA"/>
</dbReference>
<reference evidence="1 2" key="1">
    <citation type="submission" date="2023-07" db="EMBL/GenBank/DDBJ databases">
        <title>Genomic Encyclopedia of Type Strains, Phase IV (KMG-IV): sequencing the most valuable type-strain genomes for metagenomic binning, comparative biology and taxonomic classification.</title>
        <authorList>
            <person name="Goeker M."/>
        </authorList>
    </citation>
    <scope>NUCLEOTIDE SEQUENCE [LARGE SCALE GENOMIC DNA]</scope>
    <source>
        <strain evidence="1 2">DSM 17723</strain>
    </source>
</reference>
<dbReference type="Proteomes" id="UP001232245">
    <property type="component" value="Unassembled WGS sequence"/>
</dbReference>
<organism evidence="1 2">
    <name type="scientific">Metabacillus niabensis</name>
    <dbReference type="NCBI Taxonomy" id="324854"/>
    <lineage>
        <taxon>Bacteria</taxon>
        <taxon>Bacillati</taxon>
        <taxon>Bacillota</taxon>
        <taxon>Bacilli</taxon>
        <taxon>Bacillales</taxon>
        <taxon>Bacillaceae</taxon>
        <taxon>Metabacillus</taxon>
    </lineage>
</organism>
<sequence length="58" mass="6721">MSKITYELKNSKGKMIDALLHMNLYKMPDGRQLYEATEKELESVLNMYASSSEDFCSH</sequence>
<comment type="caution">
    <text evidence="1">The sequence shown here is derived from an EMBL/GenBank/DDBJ whole genome shotgun (WGS) entry which is preliminary data.</text>
</comment>
<dbReference type="InterPro" id="IPR025072">
    <property type="entry name" value="Fur_reg_FbpA"/>
</dbReference>
<evidence type="ECO:0000313" key="2">
    <source>
        <dbReference type="Proteomes" id="UP001232245"/>
    </source>
</evidence>
<evidence type="ECO:0000313" key="1">
    <source>
        <dbReference type="EMBL" id="MDQ0228039.1"/>
    </source>
</evidence>
<proteinExistence type="predicted"/>